<reference evidence="2 3" key="1">
    <citation type="submission" date="2018-11" db="EMBL/GenBank/DDBJ databases">
        <title>Genome sequence of Saitozyma podzolica DSM 27192.</title>
        <authorList>
            <person name="Aliyu H."/>
            <person name="Gorte O."/>
            <person name="Ochsenreither K."/>
        </authorList>
    </citation>
    <scope>NUCLEOTIDE SEQUENCE [LARGE SCALE GENOMIC DNA]</scope>
    <source>
        <strain evidence="2 3">DSM 27192</strain>
    </source>
</reference>
<keyword evidence="3" id="KW-1185">Reference proteome</keyword>
<proteinExistence type="predicted"/>
<gene>
    <name evidence="2" type="ORF">EHS25_005450</name>
</gene>
<dbReference type="EMBL" id="RSCD01000023">
    <property type="protein sequence ID" value="RSH83835.1"/>
    <property type="molecule type" value="Genomic_DNA"/>
</dbReference>
<feature type="compositionally biased region" description="Acidic residues" evidence="1">
    <location>
        <begin position="478"/>
        <end position="498"/>
    </location>
</feature>
<feature type="compositionally biased region" description="Low complexity" evidence="1">
    <location>
        <begin position="344"/>
        <end position="376"/>
    </location>
</feature>
<feature type="region of interest" description="Disordered" evidence="1">
    <location>
        <begin position="50"/>
        <end position="147"/>
    </location>
</feature>
<feature type="compositionally biased region" description="Basic and acidic residues" evidence="1">
    <location>
        <begin position="334"/>
        <end position="343"/>
    </location>
</feature>
<feature type="region of interest" description="Disordered" evidence="1">
    <location>
        <begin position="176"/>
        <end position="295"/>
    </location>
</feature>
<feature type="compositionally biased region" description="Low complexity" evidence="1">
    <location>
        <begin position="73"/>
        <end position="84"/>
    </location>
</feature>
<accession>A0A427XYP9</accession>
<name>A0A427XYP9_9TREE</name>
<feature type="compositionally biased region" description="Low complexity" evidence="1">
    <location>
        <begin position="196"/>
        <end position="210"/>
    </location>
</feature>
<feature type="compositionally biased region" description="Polar residues" evidence="1">
    <location>
        <begin position="270"/>
        <end position="285"/>
    </location>
</feature>
<evidence type="ECO:0000313" key="3">
    <source>
        <dbReference type="Proteomes" id="UP000279259"/>
    </source>
</evidence>
<organism evidence="2 3">
    <name type="scientific">Saitozyma podzolica</name>
    <dbReference type="NCBI Taxonomy" id="1890683"/>
    <lineage>
        <taxon>Eukaryota</taxon>
        <taxon>Fungi</taxon>
        <taxon>Dikarya</taxon>
        <taxon>Basidiomycota</taxon>
        <taxon>Agaricomycotina</taxon>
        <taxon>Tremellomycetes</taxon>
        <taxon>Tremellales</taxon>
        <taxon>Trimorphomycetaceae</taxon>
        <taxon>Saitozyma</taxon>
    </lineage>
</organism>
<evidence type="ECO:0000256" key="1">
    <source>
        <dbReference type="SAM" id="MobiDB-lite"/>
    </source>
</evidence>
<feature type="compositionally biased region" description="Basic residues" evidence="1">
    <location>
        <begin position="87"/>
        <end position="96"/>
    </location>
</feature>
<dbReference type="OrthoDB" id="10457380at2759"/>
<evidence type="ECO:0000313" key="2">
    <source>
        <dbReference type="EMBL" id="RSH83835.1"/>
    </source>
</evidence>
<dbReference type="AlphaFoldDB" id="A0A427XYP9"/>
<feature type="region of interest" description="Disordered" evidence="1">
    <location>
        <begin position="313"/>
        <end position="378"/>
    </location>
</feature>
<feature type="region of interest" description="Disordered" evidence="1">
    <location>
        <begin position="445"/>
        <end position="498"/>
    </location>
</feature>
<comment type="caution">
    <text evidence="2">The sequence shown here is derived from an EMBL/GenBank/DDBJ whole genome shotgun (WGS) entry which is preliminary data.</text>
</comment>
<sequence>MLTPPTPSSWQGPTSTPFDALTIAPKHLIPGPSSSSTTVAATAAAVLGPGLSSRLGTASPASCPAHNPTSVLASASAAASAPSSRLNPHKPRRGIKRDHSPSGSAGSASPSSPRTPPVRPIAAAPLRKKKSSRAVPSSIGNAHSHPSAGVAINELPFAPVPSQSRLSLSSLFVPTALPIASPPPSPVLRTHRAALQGPPQTQSPSQPQSQVHAAKRLRRLSFSSHTSASDSEDEDDSQPHSNPAKPDRGRMNFPLPPGFRIRPSPLHQEFSFSIQSGATSGSGRSFSPPKEFGLPAGRGRALRGLWSAPAPLTPISASTASSDEPAVNRAPTPVEKEEMKDRLSPLTPVTPVSPVTSIAPLAPLRNTTPNTNTPAPMSMPPLVLSKARARIMGLVNPDQPEKAGMEIEKVFALGYGRALGRSKVNGAVMASGLGLRGVARWVREDRVASPAVDEEQRERTEEQERMEGMKDKEKEREEEQAEDEEEGDKEGMDIDDEV</sequence>
<feature type="compositionally biased region" description="Basic and acidic residues" evidence="1">
    <location>
        <begin position="454"/>
        <end position="477"/>
    </location>
</feature>
<protein>
    <submittedName>
        <fullName evidence="2">Uncharacterized protein</fullName>
    </submittedName>
</protein>
<feature type="compositionally biased region" description="Low complexity" evidence="1">
    <location>
        <begin position="101"/>
        <end position="112"/>
    </location>
</feature>
<dbReference type="Proteomes" id="UP000279259">
    <property type="component" value="Unassembled WGS sequence"/>
</dbReference>